<comment type="caution">
    <text evidence="2">The sequence shown here is derived from an EMBL/GenBank/DDBJ whole genome shotgun (WGS) entry which is preliminary data.</text>
</comment>
<accession>A0AAD7DWU4</accession>
<reference evidence="2" key="1">
    <citation type="submission" date="2023-03" db="EMBL/GenBank/DDBJ databases">
        <title>Massive genome expansion in bonnet fungi (Mycena s.s.) driven by repeated elements and novel gene families across ecological guilds.</title>
        <authorList>
            <consortium name="Lawrence Berkeley National Laboratory"/>
            <person name="Harder C.B."/>
            <person name="Miyauchi S."/>
            <person name="Viragh M."/>
            <person name="Kuo A."/>
            <person name="Thoen E."/>
            <person name="Andreopoulos B."/>
            <person name="Lu D."/>
            <person name="Skrede I."/>
            <person name="Drula E."/>
            <person name="Henrissat B."/>
            <person name="Morin E."/>
            <person name="Kohler A."/>
            <person name="Barry K."/>
            <person name="LaButti K."/>
            <person name="Morin E."/>
            <person name="Salamov A."/>
            <person name="Lipzen A."/>
            <person name="Mereny Z."/>
            <person name="Hegedus B."/>
            <person name="Baldrian P."/>
            <person name="Stursova M."/>
            <person name="Weitz H."/>
            <person name="Taylor A."/>
            <person name="Grigoriev I.V."/>
            <person name="Nagy L.G."/>
            <person name="Martin F."/>
            <person name="Kauserud H."/>
        </authorList>
    </citation>
    <scope>NUCLEOTIDE SEQUENCE</scope>
    <source>
        <strain evidence="2">CBHHK182m</strain>
    </source>
</reference>
<evidence type="ECO:0000313" key="3">
    <source>
        <dbReference type="Proteomes" id="UP001215598"/>
    </source>
</evidence>
<dbReference type="Proteomes" id="UP001215598">
    <property type="component" value="Unassembled WGS sequence"/>
</dbReference>
<proteinExistence type="predicted"/>
<dbReference type="EMBL" id="JARKIB010000526">
    <property type="protein sequence ID" value="KAJ7701695.1"/>
    <property type="molecule type" value="Genomic_DNA"/>
</dbReference>
<organism evidence="2 3">
    <name type="scientific">Mycena metata</name>
    <dbReference type="NCBI Taxonomy" id="1033252"/>
    <lineage>
        <taxon>Eukaryota</taxon>
        <taxon>Fungi</taxon>
        <taxon>Dikarya</taxon>
        <taxon>Basidiomycota</taxon>
        <taxon>Agaricomycotina</taxon>
        <taxon>Agaricomycetes</taxon>
        <taxon>Agaricomycetidae</taxon>
        <taxon>Agaricales</taxon>
        <taxon>Marasmiineae</taxon>
        <taxon>Mycenaceae</taxon>
        <taxon>Mycena</taxon>
    </lineage>
</organism>
<feature type="region of interest" description="Disordered" evidence="1">
    <location>
        <begin position="322"/>
        <end position="346"/>
    </location>
</feature>
<name>A0AAD7DWU4_9AGAR</name>
<feature type="compositionally biased region" description="Polar residues" evidence="1">
    <location>
        <begin position="27"/>
        <end position="36"/>
    </location>
</feature>
<feature type="region of interest" description="Disordered" evidence="1">
    <location>
        <begin position="1"/>
        <end position="48"/>
    </location>
</feature>
<protein>
    <submittedName>
        <fullName evidence="2">Uncharacterized protein</fullName>
    </submittedName>
</protein>
<feature type="region of interest" description="Disordered" evidence="1">
    <location>
        <begin position="70"/>
        <end position="103"/>
    </location>
</feature>
<evidence type="ECO:0000313" key="2">
    <source>
        <dbReference type="EMBL" id="KAJ7701695.1"/>
    </source>
</evidence>
<gene>
    <name evidence="2" type="ORF">B0H16DRAFT_1748471</name>
</gene>
<feature type="compositionally biased region" description="Acidic residues" evidence="1">
    <location>
        <begin position="77"/>
        <end position="94"/>
    </location>
</feature>
<sequence length="346" mass="37159">MATQAGKPPPPPPRKYAAPTLEPPKLSPSQRITPANATAPGRCTRSGAEYSPWADAVALRVPNVRLTQLLHRRDAGPDSDTESLDDSDSDDEDTPPAAPNPPATVEWFIMHNQSNCTPTPAVLKPPAAPALAASGPLTFIQVAPPGHPPGTRLPNGLMPGSVIRVMRVAPPQEKATATQVKARRLAKKHAKDRGARFLDREQQCVNAGTRLKGVTHLRVRQTVPALQLGLSINEYASPVAASGWQAIRQDEPDARDHDLDEIRTPIPVIDADHNVLLLLAGFPPNEAAWGPDIADNAAEAMEQAAEEIYTGPKWRRKAGLYDPVPRRGSHHPKHVGAAMGGGQRYP</sequence>
<evidence type="ECO:0000256" key="1">
    <source>
        <dbReference type="SAM" id="MobiDB-lite"/>
    </source>
</evidence>
<keyword evidence="3" id="KW-1185">Reference proteome</keyword>
<dbReference type="AlphaFoldDB" id="A0AAD7DWU4"/>